<dbReference type="GO" id="GO:0005992">
    <property type="term" value="P:trehalose biosynthetic process"/>
    <property type="evidence" value="ECO:0007669"/>
    <property type="project" value="UniProtKB-UniPathway"/>
</dbReference>
<dbReference type="UniPathway" id="UPA00299"/>
<dbReference type="InterPro" id="IPR044651">
    <property type="entry name" value="OTSB-like"/>
</dbReference>
<accession>A0A840XPV3</accession>
<evidence type="ECO:0000256" key="6">
    <source>
        <dbReference type="RuleBase" id="RU361117"/>
    </source>
</evidence>
<dbReference type="EMBL" id="JACHBS010000001">
    <property type="protein sequence ID" value="MBB5618588.1"/>
    <property type="molecule type" value="Genomic_DNA"/>
</dbReference>
<dbReference type="OrthoDB" id="9816160at2"/>
<dbReference type="NCBIfam" id="TIGR01484">
    <property type="entry name" value="HAD-SF-IIB"/>
    <property type="match status" value="1"/>
</dbReference>
<keyword evidence="6" id="KW-0460">Magnesium</keyword>
<dbReference type="NCBIfam" id="TIGR00685">
    <property type="entry name" value="T6PP"/>
    <property type="match status" value="1"/>
</dbReference>
<dbReference type="InterPro" id="IPR003337">
    <property type="entry name" value="Trehalose_PPase"/>
</dbReference>
<comment type="pathway">
    <text evidence="2 6">Glycan biosynthesis; trehalose biosynthesis.</text>
</comment>
<evidence type="ECO:0000256" key="4">
    <source>
        <dbReference type="ARBA" id="ARBA00022801"/>
    </source>
</evidence>
<sequence>MTGPSAGEVDPELRAAITRVAGVDRLLVALDFDGTLAPEVDDPEAARALPAAGPVLAGLRALPGTTVALVSGRSLASLARVAEVDASVPLIGSHGLELRFGQGESPVPVDAAEAARVAALRVRLEPLVAAVEGAWIEEKPAGFAVHVRRVEGERASRLLAALRAETADERDLTVRAGKNVLEFAVRDATKGDGLAALRRRFAPDAVLFAGDDVTDEDALAVLGPGDVGIKVGAAPTIAAHRVADPASLVNVLRLLMSTRESPGSSR</sequence>
<comment type="catalytic activity">
    <reaction evidence="1 6">
        <text>alpha,alpha-trehalose 6-phosphate + H2O = alpha,alpha-trehalose + phosphate</text>
        <dbReference type="Rhea" id="RHEA:23420"/>
        <dbReference type="ChEBI" id="CHEBI:15377"/>
        <dbReference type="ChEBI" id="CHEBI:16551"/>
        <dbReference type="ChEBI" id="CHEBI:43474"/>
        <dbReference type="ChEBI" id="CHEBI:58429"/>
        <dbReference type="EC" id="3.1.3.12"/>
    </reaction>
</comment>
<proteinExistence type="inferred from homology"/>
<keyword evidence="6" id="KW-0479">Metal-binding</keyword>
<comment type="cofactor">
    <cofactor evidence="6">
        <name>Mg(2+)</name>
        <dbReference type="ChEBI" id="CHEBI:18420"/>
    </cofactor>
</comment>
<comment type="caution">
    <text evidence="7">The sequence shown here is derived from an EMBL/GenBank/DDBJ whole genome shotgun (WGS) entry which is preliminary data.</text>
</comment>
<dbReference type="InterPro" id="IPR036412">
    <property type="entry name" value="HAD-like_sf"/>
</dbReference>
<dbReference type="RefSeq" id="WP_153981802.1">
    <property type="nucleotide sequence ID" value="NZ_BAAANZ010000003.1"/>
</dbReference>
<dbReference type="GO" id="GO:0046872">
    <property type="term" value="F:metal ion binding"/>
    <property type="evidence" value="ECO:0007669"/>
    <property type="project" value="UniProtKB-KW"/>
</dbReference>
<evidence type="ECO:0000256" key="5">
    <source>
        <dbReference type="ARBA" id="ARBA00024179"/>
    </source>
</evidence>
<dbReference type="PANTHER" id="PTHR43768:SF3">
    <property type="entry name" value="TREHALOSE 6-PHOSPHATE PHOSPHATASE"/>
    <property type="match status" value="1"/>
</dbReference>
<name>A0A840XPV3_9MICO</name>
<dbReference type="Pfam" id="PF02358">
    <property type="entry name" value="Trehalose_PPase"/>
    <property type="match status" value="1"/>
</dbReference>
<evidence type="ECO:0000256" key="2">
    <source>
        <dbReference type="ARBA" id="ARBA00005199"/>
    </source>
</evidence>
<dbReference type="EC" id="3.1.3.12" evidence="6"/>
<dbReference type="InterPro" id="IPR006379">
    <property type="entry name" value="HAD-SF_hydro_IIB"/>
</dbReference>
<dbReference type="SUPFAM" id="SSF56784">
    <property type="entry name" value="HAD-like"/>
    <property type="match status" value="1"/>
</dbReference>
<evidence type="ECO:0000313" key="7">
    <source>
        <dbReference type="EMBL" id="MBB5618588.1"/>
    </source>
</evidence>
<dbReference type="Gene3D" id="3.40.50.1000">
    <property type="entry name" value="HAD superfamily/HAD-like"/>
    <property type="match status" value="1"/>
</dbReference>
<keyword evidence="8" id="KW-1185">Reference proteome</keyword>
<evidence type="ECO:0000256" key="1">
    <source>
        <dbReference type="ARBA" id="ARBA00000500"/>
    </source>
</evidence>
<protein>
    <recommendedName>
        <fullName evidence="6">Trehalose 6-phosphate phosphatase</fullName>
        <ecNumber evidence="6">3.1.3.12</ecNumber>
    </recommendedName>
</protein>
<comment type="function">
    <text evidence="5 6">Removes the phosphate from trehalose 6-phosphate to produce free trehalose.</text>
</comment>
<reference evidence="7 8" key="1">
    <citation type="submission" date="2020-08" db="EMBL/GenBank/DDBJ databases">
        <title>Sequencing the genomes of 1000 actinobacteria strains.</title>
        <authorList>
            <person name="Klenk H.-P."/>
        </authorList>
    </citation>
    <scope>NUCLEOTIDE SEQUENCE [LARGE SCALE GENOMIC DNA]</scope>
    <source>
        <strain evidence="7 8">DSM 23889</strain>
    </source>
</reference>
<dbReference type="InterPro" id="IPR023214">
    <property type="entry name" value="HAD_sf"/>
</dbReference>
<dbReference type="Gene3D" id="3.30.70.1020">
    <property type="entry name" value="Trehalose-6-phosphate phosphatase related protein, domain 2"/>
    <property type="match status" value="1"/>
</dbReference>
<evidence type="ECO:0000256" key="3">
    <source>
        <dbReference type="ARBA" id="ARBA00008770"/>
    </source>
</evidence>
<dbReference type="PANTHER" id="PTHR43768">
    <property type="entry name" value="TREHALOSE 6-PHOSPHATE PHOSPHATASE"/>
    <property type="match status" value="1"/>
</dbReference>
<dbReference type="Proteomes" id="UP000552883">
    <property type="component" value="Unassembled WGS sequence"/>
</dbReference>
<keyword evidence="4 6" id="KW-0378">Hydrolase</keyword>
<evidence type="ECO:0000313" key="8">
    <source>
        <dbReference type="Proteomes" id="UP000552883"/>
    </source>
</evidence>
<organism evidence="7 8">
    <name type="scientific">Microcella frigidaquae</name>
    <dbReference type="NCBI Taxonomy" id="424758"/>
    <lineage>
        <taxon>Bacteria</taxon>
        <taxon>Bacillati</taxon>
        <taxon>Actinomycetota</taxon>
        <taxon>Actinomycetes</taxon>
        <taxon>Micrococcales</taxon>
        <taxon>Microbacteriaceae</taxon>
        <taxon>Microcella</taxon>
    </lineage>
</organism>
<gene>
    <name evidence="7" type="ORF">BJ959_002084</name>
</gene>
<comment type="similarity">
    <text evidence="3 6">Belongs to the trehalose phosphatase family.</text>
</comment>
<dbReference type="AlphaFoldDB" id="A0A840XPV3"/>
<dbReference type="GO" id="GO:0004805">
    <property type="term" value="F:trehalose-phosphatase activity"/>
    <property type="evidence" value="ECO:0007669"/>
    <property type="project" value="UniProtKB-EC"/>
</dbReference>